<accession>A0A2P6RYP5</accession>
<protein>
    <submittedName>
        <fullName evidence="1">Uncharacterized protein</fullName>
    </submittedName>
</protein>
<sequence length="62" mass="7222">MLTFCLQKSSFLYLFFSVHCSSRTIGFFHVGVSKILWYLTAHIFCSETYFSSMQAVHDICKL</sequence>
<evidence type="ECO:0000313" key="2">
    <source>
        <dbReference type="Proteomes" id="UP000238479"/>
    </source>
</evidence>
<reference evidence="1 2" key="1">
    <citation type="journal article" date="2018" name="Nat. Genet.">
        <title>The Rosa genome provides new insights in the design of modern roses.</title>
        <authorList>
            <person name="Bendahmane M."/>
        </authorList>
    </citation>
    <scope>NUCLEOTIDE SEQUENCE [LARGE SCALE GENOMIC DNA]</scope>
    <source>
        <strain evidence="2">cv. Old Blush</strain>
    </source>
</reference>
<organism evidence="1 2">
    <name type="scientific">Rosa chinensis</name>
    <name type="common">China rose</name>
    <dbReference type="NCBI Taxonomy" id="74649"/>
    <lineage>
        <taxon>Eukaryota</taxon>
        <taxon>Viridiplantae</taxon>
        <taxon>Streptophyta</taxon>
        <taxon>Embryophyta</taxon>
        <taxon>Tracheophyta</taxon>
        <taxon>Spermatophyta</taxon>
        <taxon>Magnoliopsida</taxon>
        <taxon>eudicotyledons</taxon>
        <taxon>Gunneridae</taxon>
        <taxon>Pentapetalae</taxon>
        <taxon>rosids</taxon>
        <taxon>fabids</taxon>
        <taxon>Rosales</taxon>
        <taxon>Rosaceae</taxon>
        <taxon>Rosoideae</taxon>
        <taxon>Rosoideae incertae sedis</taxon>
        <taxon>Rosa</taxon>
    </lineage>
</organism>
<proteinExistence type="predicted"/>
<dbReference type="Proteomes" id="UP000238479">
    <property type="component" value="Chromosome 2"/>
</dbReference>
<comment type="caution">
    <text evidence="1">The sequence shown here is derived from an EMBL/GenBank/DDBJ whole genome shotgun (WGS) entry which is preliminary data.</text>
</comment>
<keyword evidence="2" id="KW-1185">Reference proteome</keyword>
<gene>
    <name evidence="1" type="ORF">RchiOBHm_Chr2g0145441</name>
</gene>
<dbReference type="EMBL" id="PDCK01000040">
    <property type="protein sequence ID" value="PRQ51530.1"/>
    <property type="molecule type" value="Genomic_DNA"/>
</dbReference>
<name>A0A2P6RYP5_ROSCH</name>
<dbReference type="AlphaFoldDB" id="A0A2P6RYP5"/>
<dbReference type="Gramene" id="PRQ51530">
    <property type="protein sequence ID" value="PRQ51530"/>
    <property type="gene ID" value="RchiOBHm_Chr2g0145441"/>
</dbReference>
<evidence type="ECO:0000313" key="1">
    <source>
        <dbReference type="EMBL" id="PRQ51530.1"/>
    </source>
</evidence>